<dbReference type="Gene3D" id="3.10.20.90">
    <property type="entry name" value="Phosphatidylinositol 3-kinase Catalytic Subunit, Chain A, domain 1"/>
    <property type="match status" value="1"/>
</dbReference>
<dbReference type="InterPro" id="IPR029071">
    <property type="entry name" value="Ubiquitin-like_domsf"/>
</dbReference>
<keyword evidence="8" id="KW-1185">Reference proteome</keyword>
<evidence type="ECO:0000259" key="6">
    <source>
        <dbReference type="PROSITE" id="PS51039"/>
    </source>
</evidence>
<dbReference type="Gene3D" id="4.10.1110.10">
    <property type="entry name" value="AN1-like Zinc finger"/>
    <property type="match status" value="1"/>
</dbReference>
<evidence type="ECO:0000256" key="1">
    <source>
        <dbReference type="ARBA" id="ARBA00022723"/>
    </source>
</evidence>
<gene>
    <name evidence="7" type="ORF">EWB00_006931</name>
</gene>
<evidence type="ECO:0000256" key="2">
    <source>
        <dbReference type="ARBA" id="ARBA00022771"/>
    </source>
</evidence>
<dbReference type="SMART" id="SM00154">
    <property type="entry name" value="ZnF_AN1"/>
    <property type="match status" value="1"/>
</dbReference>
<dbReference type="SMART" id="SM00213">
    <property type="entry name" value="UBQ"/>
    <property type="match status" value="1"/>
</dbReference>
<dbReference type="SUPFAM" id="SSF118310">
    <property type="entry name" value="AN1-like Zinc finger"/>
    <property type="match status" value="1"/>
</dbReference>
<feature type="domain" description="AN1-type" evidence="6">
    <location>
        <begin position="541"/>
        <end position="588"/>
    </location>
</feature>
<dbReference type="PANTHER" id="PTHR46728">
    <property type="entry name" value="AN1-TYPE ZINC FINGER PROTEIN 4"/>
    <property type="match status" value="1"/>
</dbReference>
<organism evidence="7 8">
    <name type="scientific">Schistosoma japonicum</name>
    <name type="common">Blood fluke</name>
    <dbReference type="NCBI Taxonomy" id="6182"/>
    <lineage>
        <taxon>Eukaryota</taxon>
        <taxon>Metazoa</taxon>
        <taxon>Spiralia</taxon>
        <taxon>Lophotrochozoa</taxon>
        <taxon>Platyhelminthes</taxon>
        <taxon>Trematoda</taxon>
        <taxon>Digenea</taxon>
        <taxon>Strigeidida</taxon>
        <taxon>Schistosomatoidea</taxon>
        <taxon>Schistosomatidae</taxon>
        <taxon>Schistosoma</taxon>
    </lineage>
</organism>
<dbReference type="OrthoDB" id="756206at2759"/>
<dbReference type="GO" id="GO:0008270">
    <property type="term" value="F:zinc ion binding"/>
    <property type="evidence" value="ECO:0007669"/>
    <property type="project" value="UniProtKB-KW"/>
</dbReference>
<comment type="caution">
    <text evidence="7">The sequence shown here is derived from an EMBL/GenBank/DDBJ whole genome shotgun (WGS) entry which is preliminary data.</text>
</comment>
<proteinExistence type="predicted"/>
<keyword evidence="2 4" id="KW-0863">Zinc-finger</keyword>
<evidence type="ECO:0000313" key="7">
    <source>
        <dbReference type="EMBL" id="TNN08592.1"/>
    </source>
</evidence>
<dbReference type="EMBL" id="SKCS01000406">
    <property type="protein sequence ID" value="TNN08592.1"/>
    <property type="molecule type" value="Genomic_DNA"/>
</dbReference>
<evidence type="ECO:0000313" key="8">
    <source>
        <dbReference type="Proteomes" id="UP000311919"/>
    </source>
</evidence>
<keyword evidence="1" id="KW-0479">Metal-binding</keyword>
<feature type="domain" description="Ubiquitin-like" evidence="5">
    <location>
        <begin position="1"/>
        <end position="76"/>
    </location>
</feature>
<dbReference type="PROSITE" id="PS50053">
    <property type="entry name" value="UBIQUITIN_2"/>
    <property type="match status" value="1"/>
</dbReference>
<name>A0A4Z2CWF2_SCHJA</name>
<dbReference type="InterPro" id="IPR000058">
    <property type="entry name" value="Znf_AN1"/>
</dbReference>
<dbReference type="Proteomes" id="UP000311919">
    <property type="component" value="Unassembled WGS sequence"/>
</dbReference>
<keyword evidence="3" id="KW-0862">Zinc</keyword>
<dbReference type="PANTHER" id="PTHR46728:SF1">
    <property type="entry name" value="AN1-TYPE ZINC FINGER PROTEIN 4"/>
    <property type="match status" value="1"/>
</dbReference>
<dbReference type="InterPro" id="IPR000626">
    <property type="entry name" value="Ubiquitin-like_dom"/>
</dbReference>
<evidence type="ECO:0000259" key="5">
    <source>
        <dbReference type="PROSITE" id="PS50053"/>
    </source>
</evidence>
<dbReference type="AlphaFoldDB" id="A0A4Z2CWF2"/>
<dbReference type="InterPro" id="IPR035896">
    <property type="entry name" value="AN1-like_Znf"/>
</dbReference>
<reference evidence="7 8" key="1">
    <citation type="submission" date="2019-03" db="EMBL/GenBank/DDBJ databases">
        <title>An improved genome assembly of the fluke Schistosoma japonicum.</title>
        <authorList>
            <person name="Hu W."/>
            <person name="Luo F."/>
            <person name="Yin M."/>
            <person name="Mo X."/>
            <person name="Sun C."/>
            <person name="Wu Q."/>
            <person name="Zhu B."/>
            <person name="Xiang M."/>
            <person name="Wang J."/>
            <person name="Wang Y."/>
            <person name="Zhang T."/>
            <person name="Xu B."/>
            <person name="Zheng H."/>
            <person name="Feng Z."/>
        </authorList>
    </citation>
    <scope>NUCLEOTIDE SEQUENCE [LARGE SCALE GENOMIC DNA]</scope>
    <source>
        <strain evidence="7">HuSjv2</strain>
        <tissue evidence="7">Worms</tissue>
    </source>
</reference>
<dbReference type="CDD" id="cd01802">
    <property type="entry name" value="Ubl_ZFAND4"/>
    <property type="match status" value="1"/>
</dbReference>
<protein>
    <submittedName>
        <fullName evidence="7">AN1-type zinc finger protein isoform 1</fullName>
    </submittedName>
</protein>
<dbReference type="Pfam" id="PF00240">
    <property type="entry name" value="ubiquitin"/>
    <property type="match status" value="1"/>
</dbReference>
<dbReference type="STRING" id="6182.A0A4Z2CWF2"/>
<accession>A0A4Z2CWF2</accession>
<dbReference type="PROSITE" id="PS51039">
    <property type="entry name" value="ZF_AN1"/>
    <property type="match status" value="1"/>
</dbReference>
<sequence>MLIFVRGLSGTVIPLNVNSHESVLSVKIRIFYLKSIPVHDQHLLYTGSELTDQTILSTVNIGHGALLLLVIGLKTGPLGRYDLSLGINPKYANHENLSSQSIIYDEIEYTQLLSLLSSSTSPSSSSSSSSTVIFPSICVTPVCNATKMTPSKLEQTETNLLLMNSTESYNNDCDVNDNVNNANCITSTDDEINQIAELLGYANDDNEHLSSFLLYDDFTNIITNENEEYNYSSDETDQDYHYEHSFNPSQQTRWLKAPNYNYAQHLNLLKPNSENVNFNNSSHHIHKLNSIEMLSERCQSTNALFNKPTIVFNSSLLNHSHLSLPNVNIHVDMNNNSISELKNSLYTNDTTVDKISNDLKFYLPYSNSIPLLNITNVSISSIRNSSLELLHNSNNHTSMMLSSSTCLPYYLTKQINDHSSTYNKHLSNSLISYDTTIKTEIISHTNNQFKSQLNQTFSPKVSENHSNENININKGLLNPTGQHSEQIQFDTNCDNDDLKISSSSVDMLQPSSSFHSSSSSSSSSTSYSSSINSSSCSTTTHLNQSRCYECNRRTRLACGFTCRCERWFCTKHHHPEDHQCNFNFKTILNSI</sequence>
<evidence type="ECO:0000256" key="4">
    <source>
        <dbReference type="PROSITE-ProRule" id="PRU00449"/>
    </source>
</evidence>
<dbReference type="SUPFAM" id="SSF54236">
    <property type="entry name" value="Ubiquitin-like"/>
    <property type="match status" value="1"/>
</dbReference>
<dbReference type="InterPro" id="IPR053061">
    <property type="entry name" value="AN1-type_zinc_finger"/>
</dbReference>
<evidence type="ECO:0000256" key="3">
    <source>
        <dbReference type="ARBA" id="ARBA00022833"/>
    </source>
</evidence>